<reference evidence="1" key="1">
    <citation type="submission" date="2014-12" db="EMBL/GenBank/DDBJ databases">
        <title>Insight into the proteome of Arion vulgaris.</title>
        <authorList>
            <person name="Aradska J."/>
            <person name="Bulat T."/>
            <person name="Smidak R."/>
            <person name="Sarate P."/>
            <person name="Gangsoo J."/>
            <person name="Sialana F."/>
            <person name="Bilban M."/>
            <person name="Lubec G."/>
        </authorList>
    </citation>
    <scope>NUCLEOTIDE SEQUENCE</scope>
    <source>
        <tissue evidence="1">Skin</tissue>
    </source>
</reference>
<name>A0A0B6Y9Q3_9EUPU</name>
<evidence type="ECO:0000313" key="1">
    <source>
        <dbReference type="EMBL" id="CEK52180.1"/>
    </source>
</evidence>
<organism evidence="1">
    <name type="scientific">Arion vulgaris</name>
    <dbReference type="NCBI Taxonomy" id="1028688"/>
    <lineage>
        <taxon>Eukaryota</taxon>
        <taxon>Metazoa</taxon>
        <taxon>Spiralia</taxon>
        <taxon>Lophotrochozoa</taxon>
        <taxon>Mollusca</taxon>
        <taxon>Gastropoda</taxon>
        <taxon>Heterobranchia</taxon>
        <taxon>Euthyneura</taxon>
        <taxon>Panpulmonata</taxon>
        <taxon>Eupulmonata</taxon>
        <taxon>Stylommatophora</taxon>
        <taxon>Helicina</taxon>
        <taxon>Arionoidea</taxon>
        <taxon>Arionidae</taxon>
        <taxon>Arion</taxon>
    </lineage>
</organism>
<dbReference type="EMBL" id="HACG01005315">
    <property type="protein sequence ID" value="CEK52180.1"/>
    <property type="molecule type" value="Transcribed_RNA"/>
</dbReference>
<gene>
    <name evidence="1" type="primary">ORF15798</name>
</gene>
<dbReference type="AlphaFoldDB" id="A0A0B6Y9Q3"/>
<proteinExistence type="predicted"/>
<sequence length="78" mass="8477">CSGPCLVLAMERDNALVSFNSILTQHEDGQQLMQDYGHLVIQPNSITQSHALLTFFFDCLVPGSHLTITSKLGEGSAE</sequence>
<feature type="non-terminal residue" evidence="1">
    <location>
        <position position="1"/>
    </location>
</feature>
<protein>
    <submittedName>
        <fullName evidence="1">Uncharacterized protein</fullName>
    </submittedName>
</protein>
<accession>A0A0B6Y9Q3</accession>
<feature type="non-terminal residue" evidence="1">
    <location>
        <position position="78"/>
    </location>
</feature>